<evidence type="ECO:0000256" key="1">
    <source>
        <dbReference type="SAM" id="MobiDB-lite"/>
    </source>
</evidence>
<accession>A0ABR0F054</accession>
<gene>
    <name evidence="2" type="ORF">PRZ48_000846</name>
</gene>
<proteinExistence type="predicted"/>
<evidence type="ECO:0000313" key="2">
    <source>
        <dbReference type="EMBL" id="KAK4507112.1"/>
    </source>
</evidence>
<reference evidence="2 3" key="1">
    <citation type="journal article" date="2023" name="G3 (Bethesda)">
        <title>A chromosome-level genome assembly of Zasmidium syzygii isolated from banana leaves.</title>
        <authorList>
            <person name="van Westerhoven A.C."/>
            <person name="Mehrabi R."/>
            <person name="Talebi R."/>
            <person name="Steentjes M.B.F."/>
            <person name="Corcolon B."/>
            <person name="Chong P.A."/>
            <person name="Kema G.H.J."/>
            <person name="Seidl M.F."/>
        </authorList>
    </citation>
    <scope>NUCLEOTIDE SEQUENCE [LARGE SCALE GENOMIC DNA]</scope>
    <source>
        <strain evidence="2 3">P124</strain>
    </source>
</reference>
<evidence type="ECO:0000313" key="3">
    <source>
        <dbReference type="Proteomes" id="UP001305779"/>
    </source>
</evidence>
<sequence>MSELKKGLAFSRFDATFRDAMVTTQNLDKDLEPGRLTNPDPETRPKVYEDIYGKAINMYSTCRLSFPHKDKLAAFEDRSLEYADLNFSMLRVATSSLEQRRDLTTQVRGLDYSTDMRHDESEDLIQTCFDDEAQFAEKPASLQLYLLPIWGELRREPSPVPPADLVAPARPPAIPSSTCSAPNSMYVMDKYRGQPKPNGSLEKTSKTKASLA</sequence>
<name>A0ABR0F054_ZASCE</name>
<dbReference type="Proteomes" id="UP001305779">
    <property type="component" value="Unassembled WGS sequence"/>
</dbReference>
<dbReference type="EMBL" id="JAXOVC010000001">
    <property type="protein sequence ID" value="KAK4507112.1"/>
    <property type="molecule type" value="Genomic_DNA"/>
</dbReference>
<comment type="caution">
    <text evidence="2">The sequence shown here is derived from an EMBL/GenBank/DDBJ whole genome shotgun (WGS) entry which is preliminary data.</text>
</comment>
<feature type="region of interest" description="Disordered" evidence="1">
    <location>
        <begin position="188"/>
        <end position="212"/>
    </location>
</feature>
<organism evidence="2 3">
    <name type="scientific">Zasmidium cellare</name>
    <name type="common">Wine cellar mold</name>
    <name type="synonym">Racodium cellare</name>
    <dbReference type="NCBI Taxonomy" id="395010"/>
    <lineage>
        <taxon>Eukaryota</taxon>
        <taxon>Fungi</taxon>
        <taxon>Dikarya</taxon>
        <taxon>Ascomycota</taxon>
        <taxon>Pezizomycotina</taxon>
        <taxon>Dothideomycetes</taxon>
        <taxon>Dothideomycetidae</taxon>
        <taxon>Mycosphaerellales</taxon>
        <taxon>Mycosphaerellaceae</taxon>
        <taxon>Zasmidium</taxon>
    </lineage>
</organism>
<protein>
    <submittedName>
        <fullName evidence="2">Uncharacterized protein</fullName>
    </submittedName>
</protein>
<keyword evidence="3" id="KW-1185">Reference proteome</keyword>